<name>A0A7C9TJP1_9BURK</name>
<dbReference type="Proteomes" id="UP000484255">
    <property type="component" value="Unassembled WGS sequence"/>
</dbReference>
<dbReference type="EMBL" id="JAAGOH010000015">
    <property type="protein sequence ID" value="NDY92160.1"/>
    <property type="molecule type" value="Genomic_DNA"/>
</dbReference>
<organism evidence="1 2">
    <name type="scientific">Ideonella livida</name>
    <dbReference type="NCBI Taxonomy" id="2707176"/>
    <lineage>
        <taxon>Bacteria</taxon>
        <taxon>Pseudomonadati</taxon>
        <taxon>Pseudomonadota</taxon>
        <taxon>Betaproteobacteria</taxon>
        <taxon>Burkholderiales</taxon>
        <taxon>Sphaerotilaceae</taxon>
        <taxon>Ideonella</taxon>
    </lineage>
</organism>
<gene>
    <name evidence="1" type="ORF">G3A44_13290</name>
</gene>
<dbReference type="AlphaFoldDB" id="A0A7C9TJP1"/>
<sequence length="47" mass="5227">MVLFVALVVWTWRRSQQPAYDEAAQLPLVEEEPLASDAGVRAAATRN</sequence>
<comment type="caution">
    <text evidence="1">The sequence shown here is derived from an EMBL/GenBank/DDBJ whole genome shotgun (WGS) entry which is preliminary data.</text>
</comment>
<dbReference type="Pfam" id="PF05545">
    <property type="entry name" value="FixQ"/>
    <property type="match status" value="1"/>
</dbReference>
<accession>A0A7C9TJP1</accession>
<reference evidence="1 2" key="1">
    <citation type="submission" date="2020-02" db="EMBL/GenBank/DDBJ databases">
        <title>Ideonella bacterium strain TBM-1.</title>
        <authorList>
            <person name="Chen W.-M."/>
        </authorList>
    </citation>
    <scope>NUCLEOTIDE SEQUENCE [LARGE SCALE GENOMIC DNA]</scope>
    <source>
        <strain evidence="1 2">TBM-1</strain>
    </source>
</reference>
<proteinExistence type="predicted"/>
<protein>
    <submittedName>
        <fullName evidence="1">CcoQ/FixQ family Cbb3-type cytochrome c oxidase assembly chaperone</fullName>
    </submittedName>
</protein>
<evidence type="ECO:0000313" key="2">
    <source>
        <dbReference type="Proteomes" id="UP000484255"/>
    </source>
</evidence>
<evidence type="ECO:0000313" key="1">
    <source>
        <dbReference type="EMBL" id="NDY92160.1"/>
    </source>
</evidence>
<keyword evidence="2" id="KW-1185">Reference proteome</keyword>
<dbReference type="InterPro" id="IPR008621">
    <property type="entry name" value="Cbb3-typ_cyt_oxidase_comp"/>
</dbReference>